<protein>
    <submittedName>
        <fullName evidence="2">Uncharacterized protein</fullName>
    </submittedName>
</protein>
<feature type="compositionally biased region" description="Basic and acidic residues" evidence="1">
    <location>
        <begin position="907"/>
        <end position="919"/>
    </location>
</feature>
<dbReference type="EMBL" id="AGQR02001330">
    <property type="protein sequence ID" value="PIM02019.1"/>
    <property type="molecule type" value="Genomic_DNA"/>
</dbReference>
<dbReference type="AlphaFoldDB" id="A0A2G8Y4U2"/>
<feature type="region of interest" description="Disordered" evidence="1">
    <location>
        <begin position="370"/>
        <end position="402"/>
    </location>
</feature>
<dbReference type="Proteomes" id="UP000236343">
    <property type="component" value="Unassembled WGS sequence"/>
</dbReference>
<feature type="compositionally biased region" description="Basic residues" evidence="1">
    <location>
        <begin position="509"/>
        <end position="521"/>
    </location>
</feature>
<feature type="region of interest" description="Disordered" evidence="1">
    <location>
        <begin position="1"/>
        <end position="49"/>
    </location>
</feature>
<feature type="compositionally biased region" description="Basic and acidic residues" evidence="1">
    <location>
        <begin position="463"/>
        <end position="474"/>
    </location>
</feature>
<accession>A0A2G8Y4U2</accession>
<feature type="region of interest" description="Disordered" evidence="1">
    <location>
        <begin position="659"/>
        <end position="686"/>
    </location>
</feature>
<organism evidence="2 3">
    <name type="scientific">Toxoplasma gondii COUG</name>
    <dbReference type="NCBI Taxonomy" id="1074873"/>
    <lineage>
        <taxon>Eukaryota</taxon>
        <taxon>Sar</taxon>
        <taxon>Alveolata</taxon>
        <taxon>Apicomplexa</taxon>
        <taxon>Conoidasida</taxon>
        <taxon>Coccidia</taxon>
        <taxon>Eucoccidiorida</taxon>
        <taxon>Eimeriorina</taxon>
        <taxon>Sarcocystidae</taxon>
        <taxon>Toxoplasma</taxon>
    </lineage>
</organism>
<feature type="compositionally biased region" description="Basic and acidic residues" evidence="1">
    <location>
        <begin position="72"/>
        <end position="83"/>
    </location>
</feature>
<dbReference type="VEuPathDB" id="ToxoDB:TGCOUG_266372"/>
<sequence>MPAWRVACAGRRGRQQETQGDERAETEDRQRRERMFEDRGKKKRARKTVSWEKCSRQLLSLEQQMTESESFFEQRRCDDKQDYQEEGSDAVSEVYIHPSSHLRQLPSRVASPLSLCPSSTSRSSSPSSLTSTPSAFPESSSLFSSNRSAHSAAPLSSSTRSLSPSSHWRSPTNCYPHPSVSSVSSLSSPPPFSSPSVSAVHSPSSLLSRTLALLLLLFSASPLPPSACLASSPFHVWQAFSASISPRCGVGPAVSLSSFPAFSSLRRRCRRVSSGSCASPVESPSETHAPVNFVSPFHKSFSPPQPFRWWLATPGRRKSLLFCSFLFSPHTLVSPCSPLLSLSSSSIFSPFSPFSPFSLLSFPTPPPQFSSVSPSTSSPLPASLQRSQTHTEETAHAKRPRGQRNFGFTRIRCLGKAFARAVHTPGTSPLHSLARKSEAEQQQSGGLQATFFNSLFSFGTRAGEGREAQKAREASEEESEESAAEPENAPTAERAAEGGQAEEELPGRRLTRGKGRQQTKQKSREESQEKARDGSESKSGKNFGETSREKARRNYAEKSEGKPDKMSRDKAEKTSEKTSAEKAAEKECGSRGEQKGAGTNVETTEEKSEKTENRLQGDTSESTEPGERKRRKPWNYGRPWTEEIRLKIAARTRLAMQRLKSERAATKTDDGEAISRTPSAAKRAPLSSAARLKLSERLRARWRDPEARIKLLQLGRERTQSEATRAAIAESVRRKWREDPGYAERVREGHAKVNAAGEKRKKISETLKRLWRDEAFRHRMRTTRRPYTEERRRALSAKITAMWAERTDYRSRTVDAIRSRFDRLKVESFTRRLGAGKIPTQRVFSHFAANTPAGGPHAPDLFSILGVKQAKLFPLQPPHSQRQEFWQRMYQKLLSAEQDESAGSPTDENRGSQEPRKEE</sequence>
<feature type="region of interest" description="Disordered" evidence="1">
    <location>
        <begin position="462"/>
        <end position="636"/>
    </location>
</feature>
<evidence type="ECO:0000313" key="2">
    <source>
        <dbReference type="EMBL" id="PIM02019.1"/>
    </source>
</evidence>
<evidence type="ECO:0000313" key="3">
    <source>
        <dbReference type="Proteomes" id="UP000236343"/>
    </source>
</evidence>
<feature type="compositionally biased region" description="Low complexity" evidence="1">
    <location>
        <begin position="485"/>
        <end position="499"/>
    </location>
</feature>
<feature type="region of interest" description="Disordered" evidence="1">
    <location>
        <begin position="424"/>
        <end position="445"/>
    </location>
</feature>
<feature type="region of interest" description="Disordered" evidence="1">
    <location>
        <begin position="896"/>
        <end position="919"/>
    </location>
</feature>
<feature type="compositionally biased region" description="Basic and acidic residues" evidence="1">
    <location>
        <begin position="604"/>
        <end position="615"/>
    </location>
</feature>
<feature type="compositionally biased region" description="Basic and acidic residues" evidence="1">
    <location>
        <begin position="522"/>
        <end position="539"/>
    </location>
</feature>
<feature type="region of interest" description="Disordered" evidence="1">
    <location>
        <begin position="111"/>
        <end position="133"/>
    </location>
</feature>
<feature type="region of interest" description="Disordered" evidence="1">
    <location>
        <begin position="69"/>
        <end position="89"/>
    </location>
</feature>
<proteinExistence type="predicted"/>
<gene>
    <name evidence="2" type="ORF">TGCOUG_266372</name>
</gene>
<name>A0A2G8Y4U2_TOXGO</name>
<evidence type="ECO:0000256" key="1">
    <source>
        <dbReference type="SAM" id="MobiDB-lite"/>
    </source>
</evidence>
<feature type="compositionally biased region" description="Basic and acidic residues" evidence="1">
    <location>
        <begin position="546"/>
        <end position="594"/>
    </location>
</feature>
<feature type="compositionally biased region" description="Basic and acidic residues" evidence="1">
    <location>
        <begin position="659"/>
        <end position="670"/>
    </location>
</feature>
<comment type="caution">
    <text evidence="2">The sequence shown here is derived from an EMBL/GenBank/DDBJ whole genome shotgun (WGS) entry which is preliminary data.</text>
</comment>
<feature type="compositionally biased region" description="Low complexity" evidence="1">
    <location>
        <begin position="370"/>
        <end position="384"/>
    </location>
</feature>
<feature type="compositionally biased region" description="Acidic residues" evidence="1">
    <location>
        <begin position="475"/>
        <end position="484"/>
    </location>
</feature>
<reference evidence="2 3" key="1">
    <citation type="journal article" date="2016" name="Nat. Commun.">
        <title>Local admixture of amplified and diversified secreted pathogenesis determinants shapes mosaic Toxoplasma gondii genomes.</title>
        <authorList>
            <person name="Lorenzi H."/>
            <person name="Khan A."/>
            <person name="Behnke M.S."/>
            <person name="Namasivayam S."/>
            <person name="Swapna L.S."/>
            <person name="Hadjithomas M."/>
            <person name="Karamycheva S."/>
            <person name="Pinney D."/>
            <person name="Brunk B.P."/>
            <person name="Ajioka J.W."/>
            <person name="Ajzenberg D."/>
            <person name="Boothroyd J.C."/>
            <person name="Boyle J.P."/>
            <person name="Darde M.L."/>
            <person name="Diaz-Miranda M.A."/>
            <person name="Dubey J.P."/>
            <person name="Fritz H.M."/>
            <person name="Gennari S.M."/>
            <person name="Gregory B.D."/>
            <person name="Kim K."/>
            <person name="Saeij J.P."/>
            <person name="Su C."/>
            <person name="White M.W."/>
            <person name="Zhu X.Q."/>
            <person name="Howe D.K."/>
            <person name="Rosenthal B.M."/>
            <person name="Grigg M.E."/>
            <person name="Parkinson J."/>
            <person name="Liu L."/>
            <person name="Kissinger J.C."/>
            <person name="Roos D.S."/>
            <person name="Sibley L.D."/>
        </authorList>
    </citation>
    <scope>NUCLEOTIDE SEQUENCE [LARGE SCALE GENOMIC DNA]</scope>
    <source>
        <strain evidence="2 3">COUG</strain>
    </source>
</reference>
<feature type="compositionally biased region" description="Basic and acidic residues" evidence="1">
    <location>
        <begin position="20"/>
        <end position="40"/>
    </location>
</feature>